<comment type="subcellular location">
    <subcellularLocation>
        <location evidence="1">Secreted</location>
    </subcellularLocation>
</comment>
<accession>A0A6S7J7N9</accession>
<comment type="caution">
    <text evidence="5">The sequence shown here is derived from an EMBL/GenBank/DDBJ whole genome shotgun (WGS) entry which is preliminary data.</text>
</comment>
<dbReference type="PROSITE" id="PS00799">
    <property type="entry name" value="GRANULINS"/>
    <property type="match status" value="4"/>
</dbReference>
<evidence type="ECO:0000256" key="4">
    <source>
        <dbReference type="ARBA" id="ARBA00023157"/>
    </source>
</evidence>
<feature type="non-terminal residue" evidence="5">
    <location>
        <position position="1"/>
    </location>
</feature>
<gene>
    <name evidence="5" type="ORF">PACLA_8A079905</name>
</gene>
<sequence length="296" mass="32725">EQRVYCNATHYCQDGNTCCRSVSGEWACCPLPNAVCCSDRIHCCPNGYTCTSTSCQKESHVTEFFKKEPAIQAQRVYCNATHYCPDGNTCCRSVSGEWACCPLPIAVCCSDRIHCCPNGYTCTSTSCQKGSHVTEFFKKEPAIQAQRVYCNATHYCPDGNTCCISVSGEWACCPLPIAVCCSDRIHCCPNGYTCTSTSCQKGSHVTEFFKKEPTIQEQRVYCNATHYCQDGNTCCRSVSGEWACCPLPNAVCCSDRIHCCPNGYTCTSTSCQKRSHVTEFFKEEPAIQAKQTLKNK</sequence>
<dbReference type="Proteomes" id="UP001152795">
    <property type="component" value="Unassembled WGS sequence"/>
</dbReference>
<dbReference type="InterPro" id="IPR037277">
    <property type="entry name" value="Granulin_sf"/>
</dbReference>
<keyword evidence="4" id="KW-1015">Disulfide bond</keyword>
<dbReference type="InterPro" id="IPR039036">
    <property type="entry name" value="Granulin_fam"/>
</dbReference>
<evidence type="ECO:0000313" key="5">
    <source>
        <dbReference type="EMBL" id="CAB4013332.1"/>
    </source>
</evidence>
<dbReference type="Pfam" id="PF00396">
    <property type="entry name" value="Granulin"/>
    <property type="match status" value="4"/>
</dbReference>
<evidence type="ECO:0000256" key="3">
    <source>
        <dbReference type="ARBA" id="ARBA00022525"/>
    </source>
</evidence>
<name>A0A6S7J7N9_PARCT</name>
<organism evidence="5 6">
    <name type="scientific">Paramuricea clavata</name>
    <name type="common">Red gorgonian</name>
    <name type="synonym">Violescent sea-whip</name>
    <dbReference type="NCBI Taxonomy" id="317549"/>
    <lineage>
        <taxon>Eukaryota</taxon>
        <taxon>Metazoa</taxon>
        <taxon>Cnidaria</taxon>
        <taxon>Anthozoa</taxon>
        <taxon>Octocorallia</taxon>
        <taxon>Malacalcyonacea</taxon>
        <taxon>Plexauridae</taxon>
        <taxon>Paramuricea</taxon>
    </lineage>
</organism>
<dbReference type="AlphaFoldDB" id="A0A6S7J7N9"/>
<comment type="similarity">
    <text evidence="2">Belongs to the granulin family.</text>
</comment>
<dbReference type="Gene3D" id="2.10.25.160">
    <property type="entry name" value="Granulin"/>
    <property type="match status" value="4"/>
</dbReference>
<dbReference type="EMBL" id="CACRXK020007844">
    <property type="protein sequence ID" value="CAB4013332.1"/>
    <property type="molecule type" value="Genomic_DNA"/>
</dbReference>
<dbReference type="SUPFAM" id="SSF57277">
    <property type="entry name" value="Granulin repeat"/>
    <property type="match status" value="4"/>
</dbReference>
<evidence type="ECO:0000256" key="2">
    <source>
        <dbReference type="ARBA" id="ARBA00010093"/>
    </source>
</evidence>
<dbReference type="PANTHER" id="PTHR12274:SF3">
    <property type="entry name" value="PROGRANULIN"/>
    <property type="match status" value="1"/>
</dbReference>
<evidence type="ECO:0000256" key="1">
    <source>
        <dbReference type="ARBA" id="ARBA00004613"/>
    </source>
</evidence>
<keyword evidence="3" id="KW-0964">Secreted</keyword>
<reference evidence="5" key="1">
    <citation type="submission" date="2020-04" db="EMBL/GenBank/DDBJ databases">
        <authorList>
            <person name="Alioto T."/>
            <person name="Alioto T."/>
            <person name="Gomez Garrido J."/>
        </authorList>
    </citation>
    <scope>NUCLEOTIDE SEQUENCE</scope>
    <source>
        <strain evidence="5">A484AB</strain>
    </source>
</reference>
<protein>
    <submittedName>
        <fullName evidence="5">Uncharacterized protein</fullName>
    </submittedName>
</protein>
<proteinExistence type="inferred from homology"/>
<dbReference type="PANTHER" id="PTHR12274">
    <property type="entry name" value="GRANULIN"/>
    <property type="match status" value="1"/>
</dbReference>
<dbReference type="InterPro" id="IPR000118">
    <property type="entry name" value="Granulin"/>
</dbReference>
<dbReference type="OrthoDB" id="5987231at2759"/>
<evidence type="ECO:0000313" key="6">
    <source>
        <dbReference type="Proteomes" id="UP001152795"/>
    </source>
</evidence>
<dbReference type="GO" id="GO:0005576">
    <property type="term" value="C:extracellular region"/>
    <property type="evidence" value="ECO:0007669"/>
    <property type="project" value="UniProtKB-SubCell"/>
</dbReference>
<keyword evidence="6" id="KW-1185">Reference proteome</keyword>
<dbReference type="SMART" id="SM00277">
    <property type="entry name" value="GRAN"/>
    <property type="match status" value="4"/>
</dbReference>